<accession>K0T7D4</accession>
<dbReference type="Proteomes" id="UP000266841">
    <property type="component" value="Unassembled WGS sequence"/>
</dbReference>
<reference evidence="1 2" key="1">
    <citation type="journal article" date="2012" name="Genome Biol.">
        <title>Genome and low-iron response of an oceanic diatom adapted to chronic iron limitation.</title>
        <authorList>
            <person name="Lommer M."/>
            <person name="Specht M."/>
            <person name="Roy A.S."/>
            <person name="Kraemer L."/>
            <person name="Andreson R."/>
            <person name="Gutowska M.A."/>
            <person name="Wolf J."/>
            <person name="Bergner S.V."/>
            <person name="Schilhabel M.B."/>
            <person name="Klostermeier U.C."/>
            <person name="Beiko R.G."/>
            <person name="Rosenstiel P."/>
            <person name="Hippler M."/>
            <person name="Laroche J."/>
        </authorList>
    </citation>
    <scope>NUCLEOTIDE SEQUENCE [LARGE SCALE GENOMIC DNA]</scope>
    <source>
        <strain evidence="1 2">CCMP1005</strain>
    </source>
</reference>
<dbReference type="EMBL" id="AGNL01003451">
    <property type="protein sequence ID" value="EJK74668.1"/>
    <property type="molecule type" value="Genomic_DNA"/>
</dbReference>
<name>K0T7D4_THAOC</name>
<gene>
    <name evidence="1" type="ORF">THAOC_03643</name>
</gene>
<evidence type="ECO:0000313" key="1">
    <source>
        <dbReference type="EMBL" id="EJK74668.1"/>
    </source>
</evidence>
<keyword evidence="2" id="KW-1185">Reference proteome</keyword>
<proteinExistence type="predicted"/>
<dbReference type="AlphaFoldDB" id="K0T7D4"/>
<protein>
    <submittedName>
        <fullName evidence="1">Uncharacterized protein</fullName>
    </submittedName>
</protein>
<evidence type="ECO:0000313" key="2">
    <source>
        <dbReference type="Proteomes" id="UP000266841"/>
    </source>
</evidence>
<comment type="caution">
    <text evidence="1">The sequence shown here is derived from an EMBL/GenBank/DDBJ whole genome shotgun (WGS) entry which is preliminary data.</text>
</comment>
<feature type="non-terminal residue" evidence="1">
    <location>
        <position position="1"/>
    </location>
</feature>
<organism evidence="1 2">
    <name type="scientific">Thalassiosira oceanica</name>
    <name type="common">Marine diatom</name>
    <dbReference type="NCBI Taxonomy" id="159749"/>
    <lineage>
        <taxon>Eukaryota</taxon>
        <taxon>Sar</taxon>
        <taxon>Stramenopiles</taxon>
        <taxon>Ochrophyta</taxon>
        <taxon>Bacillariophyta</taxon>
        <taxon>Coscinodiscophyceae</taxon>
        <taxon>Thalassiosirophycidae</taxon>
        <taxon>Thalassiosirales</taxon>
        <taxon>Thalassiosiraceae</taxon>
        <taxon>Thalassiosira</taxon>
    </lineage>
</organism>
<sequence length="592" mass="64300">KDELRLLFAQIAAFADVDDPANLRHDLAGLLPINYSIGDAVVEGDGHGYWGDVAGSTKEILAVDNDEAIPGEDKIDEHLAIAVAAMSGVSGTDDDGNGPIPECEEDFAFAGADGGVDENKKADGNKTICFFRDAKAVYGLAFGLFALMMRWANLVLGARDEGLFQLGLISRASNRRIVALALCASLLVSADAQSGGISSAKVDVNFESVGDSNTSYRTAPSAGDTEQVSQLGTGLHSLEAGIHQMAKISPSTPKLGLQSYPESVLTGSNQLLFESDTIIDDFDGSDNGECKQEDEECEYLEQCCLDGREGLATTCEKTCQFKTTQEDPFLAWEYPFCAVWSVNDSGWQPDMFAFAGFRPWPPIPWPLLSASTWLQEKMAKDGKVLSNNGCDKIVGFKLHQVPRLIGYYPGEIDAVPLTHRALFYSPSSHSKCFLLVRSKASALAPFLKQGKWLLELQQILKKLPFGMGQLPETSGINFWFSFRINMVGSVELTIMEHVCKSEIHLETWDYDAFLIGHGVASSIGYQRGYIGTLVVPRIVMDVEVYVGKGPRMESDGDVLARALGDNGVAEPDKDWCILIAVTRMGFSIPLLG</sequence>